<dbReference type="GO" id="GO:0051920">
    <property type="term" value="F:peroxiredoxin activity"/>
    <property type="evidence" value="ECO:0007669"/>
    <property type="project" value="InterPro"/>
</dbReference>
<dbReference type="Gene3D" id="1.20.1290.10">
    <property type="entry name" value="AhpD-like"/>
    <property type="match status" value="1"/>
</dbReference>
<gene>
    <name evidence="2" type="ORF">UFOPK2683_00356</name>
    <name evidence="3" type="ORF">UFOPK3605_01189</name>
    <name evidence="4" type="ORF">UFOPK3897_01377</name>
    <name evidence="5" type="ORF">UFOPK4121_01040</name>
</gene>
<evidence type="ECO:0000313" key="3">
    <source>
        <dbReference type="EMBL" id="CAB4912185.1"/>
    </source>
</evidence>
<dbReference type="EMBL" id="CAFBPQ010000032">
    <property type="protein sequence ID" value="CAB5027158.1"/>
    <property type="molecule type" value="Genomic_DNA"/>
</dbReference>
<feature type="domain" description="Carboxymuconolactone decarboxylase-like" evidence="1">
    <location>
        <begin position="41"/>
        <end position="117"/>
    </location>
</feature>
<dbReference type="InterPro" id="IPR029032">
    <property type="entry name" value="AhpD-like"/>
</dbReference>
<dbReference type="EMBL" id="CAFBOF010000042">
    <property type="protein sequence ID" value="CAB4985288.1"/>
    <property type="molecule type" value="Genomic_DNA"/>
</dbReference>
<reference evidence="2" key="1">
    <citation type="submission" date="2020-05" db="EMBL/GenBank/DDBJ databases">
        <authorList>
            <person name="Chiriac C."/>
            <person name="Salcher M."/>
            <person name="Ghai R."/>
            <person name="Kavagutti S V."/>
        </authorList>
    </citation>
    <scope>NUCLEOTIDE SEQUENCE</scope>
</reference>
<dbReference type="PANTHER" id="PTHR33570">
    <property type="entry name" value="4-CARBOXYMUCONOLACTONE DECARBOXYLASE FAMILY PROTEIN"/>
    <property type="match status" value="1"/>
</dbReference>
<evidence type="ECO:0000259" key="1">
    <source>
        <dbReference type="Pfam" id="PF02627"/>
    </source>
</evidence>
<proteinExistence type="predicted"/>
<dbReference type="SUPFAM" id="SSF69118">
    <property type="entry name" value="AhpD-like"/>
    <property type="match status" value="1"/>
</dbReference>
<name>A0A6J6R0C1_9ZZZZ</name>
<dbReference type="AlphaFoldDB" id="A0A6J6R0C1"/>
<protein>
    <submittedName>
        <fullName evidence="2">Unannotated protein</fullName>
    </submittedName>
</protein>
<evidence type="ECO:0000313" key="5">
    <source>
        <dbReference type="EMBL" id="CAB5027158.1"/>
    </source>
</evidence>
<dbReference type="InterPro" id="IPR052512">
    <property type="entry name" value="4CMD/NDH-1_regulator"/>
</dbReference>
<evidence type="ECO:0000313" key="2">
    <source>
        <dbReference type="EMBL" id="CAB4717290.1"/>
    </source>
</evidence>
<dbReference type="EMBL" id="CAFBMM010000067">
    <property type="protein sequence ID" value="CAB4912185.1"/>
    <property type="molecule type" value="Genomic_DNA"/>
</dbReference>
<sequence length="134" mass="15427">MNEEEYENVRKEIATERTEIGRRRYQEVMVSEAPPPLTPYLDKGVVDAVFGELWDRPLLSRRDRRFITLACVAAAAVDEPIQQHVYAALASGDISREEFCEVVLHFAYYAGWPRASALEMAYYRAIERLDAEVQ</sequence>
<organism evidence="2">
    <name type="scientific">freshwater metagenome</name>
    <dbReference type="NCBI Taxonomy" id="449393"/>
    <lineage>
        <taxon>unclassified sequences</taxon>
        <taxon>metagenomes</taxon>
        <taxon>ecological metagenomes</taxon>
    </lineage>
</organism>
<accession>A0A6J6R0C1</accession>
<dbReference type="Pfam" id="PF02627">
    <property type="entry name" value="CMD"/>
    <property type="match status" value="1"/>
</dbReference>
<evidence type="ECO:0000313" key="4">
    <source>
        <dbReference type="EMBL" id="CAB4985288.1"/>
    </source>
</evidence>
<dbReference type="PANTHER" id="PTHR33570:SF9">
    <property type="entry name" value="BLL4600 PROTEIN"/>
    <property type="match status" value="1"/>
</dbReference>
<dbReference type="InterPro" id="IPR003779">
    <property type="entry name" value="CMD-like"/>
</dbReference>
<dbReference type="EMBL" id="CAEZYK010000012">
    <property type="protein sequence ID" value="CAB4717290.1"/>
    <property type="molecule type" value="Genomic_DNA"/>
</dbReference>